<comment type="cofactor">
    <cofactor evidence="3">
        <name>Mg(2+)</name>
        <dbReference type="ChEBI" id="CHEBI:18420"/>
    </cofactor>
</comment>
<sequence>MHKPKVVLGVSGGIAAYKACELLRRLSESGHDVRVVPTGSALNFVGAATWSALSGNPVSTEVWSDVHEVPHVRIGQQADLVIVAPATADILAKAAHGLADDLLTNTLLTARCPVVFAPAMHTEMWEHPATQENVATLRRRGAVVIEPAVGRLTGVDTGKGRLPDPGEIFEICRRILVRGVSEPDLAGRHVVISAGGTREPLDPVRYLGNRSSGKQGYALARTAAARGARVTLIEANTGIPDPAGVDVVHVSTAVQLREAVLKAAADADAVVMAAAVADFRPAEYATGKIKKKDDGGAPTVELVRNPDILAEISAGRARPGQVIVGFAAETDDVLANGRDKLRRKGCDLLVVNEVGERKTFGAEASEAVVLAADGAETPVPYGPKEDLADTVWDLVAPRMTTGNG</sequence>
<feature type="domain" description="DNA/pantothenate metabolism flavoprotein C-terminal" evidence="6">
    <location>
        <begin position="185"/>
        <end position="396"/>
    </location>
</feature>
<dbReference type="Gene3D" id="3.40.50.1950">
    <property type="entry name" value="Flavin prenyltransferase-like"/>
    <property type="match status" value="1"/>
</dbReference>
<dbReference type="InterPro" id="IPR036551">
    <property type="entry name" value="Flavin_trans-like"/>
</dbReference>
<dbReference type="Pfam" id="PF04127">
    <property type="entry name" value="DFP"/>
    <property type="match status" value="1"/>
</dbReference>
<keyword evidence="2 3" id="KW-0456">Lyase</keyword>
<feature type="binding site" evidence="3">
    <location>
        <position position="278"/>
    </location>
    <ligand>
        <name>CTP</name>
        <dbReference type="ChEBI" id="CHEBI:37563"/>
    </ligand>
</feature>
<reference evidence="7" key="1">
    <citation type="journal article" date="2014" name="Int. J. Syst. Evol. Microbiol.">
        <title>Complete genome sequence of Corynebacterium casei LMG S-19264T (=DSM 44701T), isolated from a smear-ripened cheese.</title>
        <authorList>
            <consortium name="US DOE Joint Genome Institute (JGI-PGF)"/>
            <person name="Walter F."/>
            <person name="Albersmeier A."/>
            <person name="Kalinowski J."/>
            <person name="Ruckert C."/>
        </authorList>
    </citation>
    <scope>NUCLEOTIDE SEQUENCE</scope>
    <source>
        <strain evidence="7">JCM 3172</strain>
    </source>
</reference>
<dbReference type="GO" id="GO:0010181">
    <property type="term" value="F:FMN binding"/>
    <property type="evidence" value="ECO:0007669"/>
    <property type="project" value="UniProtKB-UniRule"/>
</dbReference>
<dbReference type="GO" id="GO:0004632">
    <property type="term" value="F:phosphopantothenate--cysteine ligase activity"/>
    <property type="evidence" value="ECO:0007669"/>
    <property type="project" value="UniProtKB-UniRule"/>
</dbReference>
<keyword evidence="1 3" id="KW-0210">Decarboxylase</keyword>
<dbReference type="InterPro" id="IPR007085">
    <property type="entry name" value="DNA/pantothenate-metab_flavo_C"/>
</dbReference>
<proteinExistence type="inferred from homology"/>
<feature type="binding site" evidence="3">
    <location>
        <position position="288"/>
    </location>
    <ligand>
        <name>CTP</name>
        <dbReference type="ChEBI" id="CHEBI:37563"/>
    </ligand>
</feature>
<evidence type="ECO:0000313" key="7">
    <source>
        <dbReference type="EMBL" id="GGT65013.1"/>
    </source>
</evidence>
<dbReference type="GO" id="GO:0046872">
    <property type="term" value="F:metal ion binding"/>
    <property type="evidence" value="ECO:0007669"/>
    <property type="project" value="UniProtKB-KW"/>
</dbReference>
<comment type="catalytic activity">
    <reaction evidence="3 4">
        <text>N-[(R)-4-phosphopantothenoyl]-L-cysteine + H(+) = (R)-4'-phosphopantetheine + CO2</text>
        <dbReference type="Rhea" id="RHEA:16793"/>
        <dbReference type="ChEBI" id="CHEBI:15378"/>
        <dbReference type="ChEBI" id="CHEBI:16526"/>
        <dbReference type="ChEBI" id="CHEBI:59458"/>
        <dbReference type="ChEBI" id="CHEBI:61723"/>
        <dbReference type="EC" id="4.1.1.36"/>
    </reaction>
</comment>
<dbReference type="Gene3D" id="3.40.50.10300">
    <property type="entry name" value="CoaB-like"/>
    <property type="match status" value="1"/>
</dbReference>
<dbReference type="EC" id="4.1.1.36" evidence="3"/>
<dbReference type="Pfam" id="PF02441">
    <property type="entry name" value="Flavoprotein"/>
    <property type="match status" value="1"/>
</dbReference>
<dbReference type="InterPro" id="IPR035929">
    <property type="entry name" value="CoaB-like_sf"/>
</dbReference>
<dbReference type="NCBIfam" id="TIGR00521">
    <property type="entry name" value="coaBC_dfp"/>
    <property type="match status" value="1"/>
</dbReference>
<dbReference type="GO" id="GO:0015941">
    <property type="term" value="P:pantothenate catabolic process"/>
    <property type="evidence" value="ECO:0007669"/>
    <property type="project" value="InterPro"/>
</dbReference>
<comment type="function">
    <text evidence="3">Catalyzes two sequential steps in the biosynthesis of coenzyme A. In the first step cysteine is conjugated to 4'-phosphopantothenate to form 4-phosphopantothenoylcysteine. In the second step the latter compound is decarboxylated to form 4'-phosphopantotheine.</text>
</comment>
<dbReference type="GO" id="GO:0015937">
    <property type="term" value="P:coenzyme A biosynthetic process"/>
    <property type="evidence" value="ECO:0007669"/>
    <property type="project" value="UniProtKB-UniRule"/>
</dbReference>
<evidence type="ECO:0000256" key="2">
    <source>
        <dbReference type="ARBA" id="ARBA00023239"/>
    </source>
</evidence>
<dbReference type="EC" id="6.3.2.5" evidence="3"/>
<feature type="binding site" evidence="3">
    <location>
        <position position="326"/>
    </location>
    <ligand>
        <name>CTP</name>
        <dbReference type="ChEBI" id="CHEBI:37563"/>
    </ligand>
</feature>
<keyword evidence="3" id="KW-0479">Metal-binding</keyword>
<accession>A0A918HJB5</accession>
<evidence type="ECO:0000313" key="8">
    <source>
        <dbReference type="Proteomes" id="UP000619486"/>
    </source>
</evidence>
<comment type="similarity">
    <text evidence="3 4">In the N-terminal section; belongs to the HFCD (homo-oligomeric flavin containing Cys decarboxylase) superfamily.</text>
</comment>
<comment type="function">
    <text evidence="4">Catalyzes two steps in the biosynthesis of coenzyme A. In the first step cysteine is conjugated to 4'-phosphopantothenate to form 4-phosphopantothenoylcysteine, in the latter compound is decarboxylated to form 4'-phosphopantotheine.</text>
</comment>
<comment type="pathway">
    <text evidence="3 4">Cofactor biosynthesis; coenzyme A biosynthesis; CoA from (R)-pantothenate: step 3/5.</text>
</comment>
<reference evidence="7" key="2">
    <citation type="submission" date="2020-09" db="EMBL/GenBank/DDBJ databases">
        <authorList>
            <person name="Sun Q."/>
            <person name="Ohkuma M."/>
        </authorList>
    </citation>
    <scope>NUCLEOTIDE SEQUENCE</scope>
    <source>
        <strain evidence="7">JCM 3172</strain>
    </source>
</reference>
<keyword evidence="3" id="KW-0511">Multifunctional enzyme</keyword>
<evidence type="ECO:0000256" key="3">
    <source>
        <dbReference type="HAMAP-Rule" id="MF_02225"/>
    </source>
</evidence>
<comment type="cofactor">
    <cofactor evidence="3">
        <name>FMN</name>
        <dbReference type="ChEBI" id="CHEBI:58210"/>
    </cofactor>
    <text evidence="3">Binds 1 FMN per subunit.</text>
</comment>
<dbReference type="Proteomes" id="UP000619486">
    <property type="component" value="Unassembled WGS sequence"/>
</dbReference>
<evidence type="ECO:0000256" key="4">
    <source>
        <dbReference type="RuleBase" id="RU364078"/>
    </source>
</evidence>
<comment type="catalytic activity">
    <reaction evidence="3 4">
        <text>(R)-4'-phosphopantothenate + L-cysteine + CTP = N-[(R)-4-phosphopantothenoyl]-L-cysteine + CMP + diphosphate + H(+)</text>
        <dbReference type="Rhea" id="RHEA:19397"/>
        <dbReference type="ChEBI" id="CHEBI:10986"/>
        <dbReference type="ChEBI" id="CHEBI:15378"/>
        <dbReference type="ChEBI" id="CHEBI:33019"/>
        <dbReference type="ChEBI" id="CHEBI:35235"/>
        <dbReference type="ChEBI" id="CHEBI:37563"/>
        <dbReference type="ChEBI" id="CHEBI:59458"/>
        <dbReference type="ChEBI" id="CHEBI:60377"/>
        <dbReference type="EC" id="6.3.2.5"/>
    </reaction>
</comment>
<evidence type="ECO:0000259" key="5">
    <source>
        <dbReference type="Pfam" id="PF02441"/>
    </source>
</evidence>
<keyword evidence="3" id="KW-0460">Magnesium</keyword>
<dbReference type="HAMAP" id="MF_02225">
    <property type="entry name" value="CoaBC"/>
    <property type="match status" value="1"/>
</dbReference>
<dbReference type="PANTHER" id="PTHR14359">
    <property type="entry name" value="HOMO-OLIGOMERIC FLAVIN CONTAINING CYS DECARBOXYLASE FAMILY"/>
    <property type="match status" value="1"/>
</dbReference>
<protein>
    <recommendedName>
        <fullName evidence="3">Coenzyme A biosynthesis bifunctional protein CoaBC</fullName>
    </recommendedName>
    <alternativeName>
        <fullName evidence="3">DNA/pantothenate metabolism flavoprotein</fullName>
    </alternativeName>
    <alternativeName>
        <fullName evidence="3">Phosphopantothenoylcysteine synthetase/decarboxylase</fullName>
        <shortName evidence="3">PPCS-PPCDC</shortName>
    </alternativeName>
    <domain>
        <recommendedName>
            <fullName evidence="3">Phosphopantothenoylcysteine decarboxylase</fullName>
            <shortName evidence="3">PPC decarboxylase</shortName>
            <shortName evidence="3">PPC-DC</shortName>
            <ecNumber evidence="3">4.1.1.36</ecNumber>
        </recommendedName>
        <alternativeName>
            <fullName evidence="3">CoaC</fullName>
        </alternativeName>
    </domain>
    <domain>
        <recommendedName>
            <fullName evidence="3">Phosphopantothenate--cysteine ligase</fullName>
            <ecNumber evidence="3">6.3.2.5</ecNumber>
        </recommendedName>
        <alternativeName>
            <fullName evidence="3">CoaB</fullName>
        </alternativeName>
        <alternativeName>
            <fullName evidence="3">Phosphopantothenoylcysteine synthetase</fullName>
            <shortName evidence="3">PPC synthetase</shortName>
            <shortName evidence="3">PPC-S</shortName>
        </alternativeName>
    </domain>
</protein>
<dbReference type="GO" id="GO:0004633">
    <property type="term" value="F:phosphopantothenoylcysteine decarboxylase activity"/>
    <property type="evidence" value="ECO:0007669"/>
    <property type="project" value="UniProtKB-UniRule"/>
</dbReference>
<comment type="caution">
    <text evidence="7">The sequence shown here is derived from an EMBL/GenBank/DDBJ whole genome shotgun (WGS) entry which is preliminary data.</text>
</comment>
<keyword evidence="8" id="KW-1185">Reference proteome</keyword>
<gene>
    <name evidence="3" type="primary">coaBC</name>
    <name evidence="7" type="ORF">GCM10014713_67520</name>
</gene>
<dbReference type="SUPFAM" id="SSF52507">
    <property type="entry name" value="Homo-oligomeric flavin-containing Cys decarboxylases, HFCD"/>
    <property type="match status" value="1"/>
</dbReference>
<comment type="pathway">
    <text evidence="3 4">Cofactor biosynthesis; coenzyme A biosynthesis; CoA from (R)-pantothenate: step 2/5.</text>
</comment>
<feature type="binding site" evidence="3">
    <location>
        <position position="344"/>
    </location>
    <ligand>
        <name>CTP</name>
        <dbReference type="ChEBI" id="CHEBI:37563"/>
    </ligand>
</feature>
<feature type="domain" description="Flavoprotein" evidence="5">
    <location>
        <begin position="5"/>
        <end position="167"/>
    </location>
</feature>
<dbReference type="InterPro" id="IPR005252">
    <property type="entry name" value="CoaBC"/>
</dbReference>
<feature type="region of interest" description="Phosphopantothenoylcysteine decarboxylase" evidence="3">
    <location>
        <begin position="1"/>
        <end position="189"/>
    </location>
</feature>
<keyword evidence="3 4" id="KW-0288">FMN</keyword>
<feature type="region of interest" description="Phosphopantothenate--cysteine ligase" evidence="3">
    <location>
        <begin position="190"/>
        <end position="404"/>
    </location>
</feature>
<organism evidence="7 8">
    <name type="scientific">Streptomyces purpureus</name>
    <dbReference type="NCBI Taxonomy" id="1951"/>
    <lineage>
        <taxon>Bacteria</taxon>
        <taxon>Bacillati</taxon>
        <taxon>Actinomycetota</taxon>
        <taxon>Actinomycetes</taxon>
        <taxon>Kitasatosporales</taxon>
        <taxon>Streptomycetaceae</taxon>
        <taxon>Streptomyces</taxon>
    </lineage>
</organism>
<dbReference type="PANTHER" id="PTHR14359:SF6">
    <property type="entry name" value="PHOSPHOPANTOTHENOYLCYSTEINE DECARBOXYLASE"/>
    <property type="match status" value="1"/>
</dbReference>
<dbReference type="GO" id="GO:0071513">
    <property type="term" value="C:phosphopantothenoylcysteine decarboxylase complex"/>
    <property type="evidence" value="ECO:0007669"/>
    <property type="project" value="TreeGrafter"/>
</dbReference>
<evidence type="ECO:0000256" key="1">
    <source>
        <dbReference type="ARBA" id="ARBA00022793"/>
    </source>
</evidence>
<dbReference type="RefSeq" id="WP_019884811.1">
    <property type="nucleotide sequence ID" value="NZ_BMQQ01000050.1"/>
</dbReference>
<keyword evidence="3 4" id="KW-0436">Ligase</keyword>
<comment type="similarity">
    <text evidence="3 4">In the C-terminal section; belongs to the PPC synthetase family.</text>
</comment>
<feature type="binding site" evidence="3">
    <location>
        <begin position="306"/>
        <end position="309"/>
    </location>
    <ligand>
        <name>CTP</name>
        <dbReference type="ChEBI" id="CHEBI:37563"/>
    </ligand>
</feature>
<dbReference type="AlphaFoldDB" id="A0A918HJB5"/>
<dbReference type="InterPro" id="IPR003382">
    <property type="entry name" value="Flavoprotein"/>
</dbReference>
<name>A0A918HJB5_9ACTN</name>
<dbReference type="EMBL" id="BMQQ01000050">
    <property type="protein sequence ID" value="GGT65013.1"/>
    <property type="molecule type" value="Genomic_DNA"/>
</dbReference>
<dbReference type="SUPFAM" id="SSF102645">
    <property type="entry name" value="CoaB-like"/>
    <property type="match status" value="1"/>
</dbReference>
<evidence type="ECO:0000259" key="6">
    <source>
        <dbReference type="Pfam" id="PF04127"/>
    </source>
</evidence>
<keyword evidence="3 4" id="KW-0285">Flavoprotein</keyword>
<comment type="caution">
    <text evidence="3">Lacks conserved residue(s) required for the propagation of feature annotation.</text>
</comment>
<feature type="binding site" evidence="3">
    <location>
        <position position="340"/>
    </location>
    <ligand>
        <name>CTP</name>
        <dbReference type="ChEBI" id="CHEBI:37563"/>
    </ligand>
</feature>